<evidence type="ECO:0000259" key="16">
    <source>
        <dbReference type="Pfam" id="PF01529"/>
    </source>
</evidence>
<comment type="subcellular location">
    <subcellularLocation>
        <location evidence="2">Golgi apparatus membrane</location>
        <topology evidence="2">Multi-pass membrane protein</topology>
    </subcellularLocation>
    <subcellularLocation>
        <location evidence="1">Mitochondrion membrane</location>
        <topology evidence="1">Multi-pass membrane protein</topology>
    </subcellularLocation>
</comment>
<evidence type="ECO:0000256" key="2">
    <source>
        <dbReference type="ARBA" id="ARBA00004653"/>
    </source>
</evidence>
<feature type="compositionally biased region" description="Polar residues" evidence="15">
    <location>
        <begin position="420"/>
        <end position="429"/>
    </location>
</feature>
<feature type="region of interest" description="Disordered" evidence="15">
    <location>
        <begin position="642"/>
        <end position="688"/>
    </location>
</feature>
<comment type="domain">
    <text evidence="14">The DHHC domain is required for palmitoyltransferase activity.</text>
</comment>
<feature type="transmembrane region" description="Helical" evidence="14">
    <location>
        <begin position="47"/>
        <end position="68"/>
    </location>
</feature>
<keyword evidence="4 14" id="KW-0812">Transmembrane</keyword>
<evidence type="ECO:0000256" key="15">
    <source>
        <dbReference type="SAM" id="MobiDB-lite"/>
    </source>
</evidence>
<sequence>MPGIVGKTFKPTTFIPVSSAATLLVGSTTLFFVFTCPWLTRTISPIVPLYNGIVFVFVLANFGMATFMDSGVFPRATEEEEDKEDDFRAPLYKNVEVKGIQVRMKWCASCHFYRPPRCSHCSVCDHCVEDFDHHCPWVNNCIGRRNYRYFFLFLLSLSIHMVGVFSFGLLFVMHHLERLEALQTTVTLAVMCVSGLFFIPVGGLTGFHMVLVVRGRTTNEQVTGKFKGGVNPFSRGCWGNTEYVLCSPLAPRYMVPPRKQPSVSIQPPFLQPELSDGQMTFMFRDNGKSNIFWTKVSSNHKRSSFILLHLSFYSTGFASGVRGSVKGCKVPNLCPMQVTISGRHRASASLDGVPRGQDYFSEPDLDLPDCRNQLAPWALQSPLLQLDSCSLHSRSLSLRESHQHRDQLQALPGKPEDSAPHSSALTPSMLYSRNGSLSYDSLLHPSPNALTMMDCLAHPGPPSLGCRLPFQPTNQFSAWLPELPCPVLVGRHSPHPKNPSPVGYDSLPKTVMASIQERRETEDERQLQVQSHFQPQPDPGVYDMPRLHSLYPGPCYSEGPRVTKSRSPTPPIFGSRDNLIGSGGRVPQLHSSASRARPGQASCRASGPPPAAGSQARLPAGFQSLHRHLDPRPGFLQGFSPSTDSRIPGQASCRTSVPPPAARSPASAAFPRSSLNTCESCSGGTVQV</sequence>
<feature type="compositionally biased region" description="Basic and acidic residues" evidence="15">
    <location>
        <begin position="517"/>
        <end position="526"/>
    </location>
</feature>
<evidence type="ECO:0000256" key="1">
    <source>
        <dbReference type="ARBA" id="ARBA00004225"/>
    </source>
</evidence>
<accession>A0A3B3QK96</accession>
<evidence type="ECO:0000256" key="6">
    <source>
        <dbReference type="ARBA" id="ARBA00023034"/>
    </source>
</evidence>
<feature type="compositionally biased region" description="Polar residues" evidence="15">
    <location>
        <begin position="675"/>
        <end position="688"/>
    </location>
</feature>
<dbReference type="Proteomes" id="UP000261540">
    <property type="component" value="Unplaced"/>
</dbReference>
<protein>
    <recommendedName>
        <fullName evidence="14">Palmitoyltransferase</fullName>
        <ecNumber evidence="14">2.3.1.225</ecNumber>
    </recommendedName>
</protein>
<feature type="region of interest" description="Disordered" evidence="15">
    <location>
        <begin position="400"/>
        <end position="429"/>
    </location>
</feature>
<evidence type="ECO:0000256" key="10">
    <source>
        <dbReference type="ARBA" id="ARBA00023288"/>
    </source>
</evidence>
<evidence type="ECO:0000256" key="12">
    <source>
        <dbReference type="ARBA" id="ARBA00023463"/>
    </source>
</evidence>
<dbReference type="Pfam" id="PF01529">
    <property type="entry name" value="DHHC"/>
    <property type="match status" value="1"/>
</dbReference>
<dbReference type="GeneTree" id="ENSGT00940000158044"/>
<evidence type="ECO:0000256" key="14">
    <source>
        <dbReference type="RuleBase" id="RU079119"/>
    </source>
</evidence>
<evidence type="ECO:0000256" key="4">
    <source>
        <dbReference type="ARBA" id="ARBA00022692"/>
    </source>
</evidence>
<comment type="catalytic activity">
    <reaction evidence="13">
        <text>L-cysteinyl-[protein] + hexadecanoyl-CoA = S-hexadecanoyl-L-cysteinyl-[protein] + CoA</text>
        <dbReference type="Rhea" id="RHEA:36683"/>
        <dbReference type="Rhea" id="RHEA-COMP:10131"/>
        <dbReference type="Rhea" id="RHEA-COMP:11032"/>
        <dbReference type="ChEBI" id="CHEBI:29950"/>
        <dbReference type="ChEBI" id="CHEBI:57287"/>
        <dbReference type="ChEBI" id="CHEBI:57379"/>
        <dbReference type="ChEBI" id="CHEBI:74151"/>
        <dbReference type="EC" id="2.3.1.225"/>
    </reaction>
    <physiologicalReaction direction="left-to-right" evidence="13">
        <dbReference type="Rhea" id="RHEA:36684"/>
    </physiologicalReaction>
</comment>
<dbReference type="EC" id="2.3.1.225" evidence="14"/>
<dbReference type="InterPro" id="IPR001594">
    <property type="entry name" value="Palmitoyltrfase_DHHC"/>
</dbReference>
<keyword evidence="10" id="KW-0449">Lipoprotein</keyword>
<feature type="transmembrane region" description="Helical" evidence="14">
    <location>
        <begin position="149"/>
        <end position="173"/>
    </location>
</feature>
<gene>
    <name evidence="17" type="primary">ZDHHC8</name>
</gene>
<evidence type="ECO:0000256" key="11">
    <source>
        <dbReference type="ARBA" id="ARBA00023315"/>
    </source>
</evidence>
<proteinExistence type="inferred from homology"/>
<keyword evidence="9" id="KW-0564">Palmitate</keyword>
<keyword evidence="18" id="KW-1185">Reference proteome</keyword>
<dbReference type="STRING" id="1676925.ENSPKIP00000007162"/>
<dbReference type="GO" id="GO:0019706">
    <property type="term" value="F:protein-cysteine S-palmitoyltransferase activity"/>
    <property type="evidence" value="ECO:0007669"/>
    <property type="project" value="UniProtKB-EC"/>
</dbReference>
<reference evidence="17" key="2">
    <citation type="submission" date="2025-09" db="UniProtKB">
        <authorList>
            <consortium name="Ensembl"/>
        </authorList>
    </citation>
    <scope>IDENTIFICATION</scope>
</reference>
<dbReference type="Ensembl" id="ENSPKIT00000031207.1">
    <property type="protein sequence ID" value="ENSPKIP00000007162.1"/>
    <property type="gene ID" value="ENSPKIG00000023156.1"/>
</dbReference>
<name>A0A3B3QK96_9TELE</name>
<keyword evidence="7" id="KW-0496">Mitochondrion</keyword>
<feature type="compositionally biased region" description="Low complexity" evidence="15">
    <location>
        <begin position="663"/>
        <end position="674"/>
    </location>
</feature>
<dbReference type="PANTHER" id="PTHR12349">
    <property type="entry name" value="ANKYRIN REPEAT AND LEM DOMAIN-CONTAINING PROTEIN 2"/>
    <property type="match status" value="1"/>
</dbReference>
<evidence type="ECO:0000256" key="13">
    <source>
        <dbReference type="ARBA" id="ARBA00047790"/>
    </source>
</evidence>
<evidence type="ECO:0000313" key="18">
    <source>
        <dbReference type="Proteomes" id="UP000261540"/>
    </source>
</evidence>
<dbReference type="GO" id="GO:0000139">
    <property type="term" value="C:Golgi membrane"/>
    <property type="evidence" value="ECO:0007669"/>
    <property type="project" value="UniProtKB-SubCell"/>
</dbReference>
<evidence type="ECO:0000256" key="5">
    <source>
        <dbReference type="ARBA" id="ARBA00022989"/>
    </source>
</evidence>
<evidence type="ECO:0000256" key="3">
    <source>
        <dbReference type="ARBA" id="ARBA00022679"/>
    </source>
</evidence>
<comment type="similarity">
    <text evidence="12">Belongs to the DHHC palmitoyltransferase family. ERF2/ZDHHC9 subfamily.</text>
</comment>
<dbReference type="PROSITE" id="PS50216">
    <property type="entry name" value="DHHC"/>
    <property type="match status" value="1"/>
</dbReference>
<evidence type="ECO:0000256" key="7">
    <source>
        <dbReference type="ARBA" id="ARBA00023128"/>
    </source>
</evidence>
<evidence type="ECO:0000313" key="17">
    <source>
        <dbReference type="Ensembl" id="ENSPKIP00000007162.1"/>
    </source>
</evidence>
<reference evidence="17" key="1">
    <citation type="submission" date="2025-08" db="UniProtKB">
        <authorList>
            <consortium name="Ensembl"/>
        </authorList>
    </citation>
    <scope>IDENTIFICATION</scope>
</reference>
<evidence type="ECO:0000256" key="9">
    <source>
        <dbReference type="ARBA" id="ARBA00023139"/>
    </source>
</evidence>
<keyword evidence="11 14" id="KW-0012">Acyltransferase</keyword>
<dbReference type="AlphaFoldDB" id="A0A3B3QK96"/>
<organism evidence="17 18">
    <name type="scientific">Paramormyrops kingsleyae</name>
    <dbReference type="NCBI Taxonomy" id="1676925"/>
    <lineage>
        <taxon>Eukaryota</taxon>
        <taxon>Metazoa</taxon>
        <taxon>Chordata</taxon>
        <taxon>Craniata</taxon>
        <taxon>Vertebrata</taxon>
        <taxon>Euteleostomi</taxon>
        <taxon>Actinopterygii</taxon>
        <taxon>Neopterygii</taxon>
        <taxon>Teleostei</taxon>
        <taxon>Osteoglossocephala</taxon>
        <taxon>Osteoglossomorpha</taxon>
        <taxon>Osteoglossiformes</taxon>
        <taxon>Mormyridae</taxon>
        <taxon>Paramormyrops</taxon>
    </lineage>
</organism>
<evidence type="ECO:0000256" key="8">
    <source>
        <dbReference type="ARBA" id="ARBA00023136"/>
    </source>
</evidence>
<keyword evidence="8 14" id="KW-0472">Membrane</keyword>
<keyword evidence="5 14" id="KW-1133">Transmembrane helix</keyword>
<keyword evidence="6" id="KW-0333">Golgi apparatus</keyword>
<feature type="region of interest" description="Disordered" evidence="15">
    <location>
        <begin position="517"/>
        <end position="616"/>
    </location>
</feature>
<keyword evidence="3 14" id="KW-0808">Transferase</keyword>
<feature type="domain" description="Palmitoyltransferase DHHC" evidence="16">
    <location>
        <begin position="103"/>
        <end position="223"/>
    </location>
</feature>
<dbReference type="PANTHER" id="PTHR12349:SF1">
    <property type="entry name" value="PALMITOYLTRANSFERASE ZDHHC8"/>
    <property type="match status" value="1"/>
</dbReference>
<dbReference type="GO" id="GO:0031966">
    <property type="term" value="C:mitochondrial membrane"/>
    <property type="evidence" value="ECO:0007669"/>
    <property type="project" value="UniProtKB-SubCell"/>
</dbReference>
<feature type="transmembrane region" description="Helical" evidence="14">
    <location>
        <begin position="20"/>
        <end position="40"/>
    </location>
</feature>
<feature type="transmembrane region" description="Helical" evidence="14">
    <location>
        <begin position="185"/>
        <end position="211"/>
    </location>
</feature>